<proteinExistence type="predicted"/>
<keyword evidence="2" id="KW-1185">Reference proteome</keyword>
<dbReference type="EMBL" id="JAODOQ010000001">
    <property type="protein sequence ID" value="MCT8985280.1"/>
    <property type="molecule type" value="Genomic_DNA"/>
</dbReference>
<gene>
    <name evidence="1" type="ORF">N4T56_00420</name>
</gene>
<name>A0ABT2P0T9_9GAMM</name>
<sequence length="344" mass="39269">MSKLIFNILNAILFDKLVIVMRCLDDVCKHDIANNVVEIAKSIAKHHQLAYAQVLKPSGGYRYCIKLPLLETIDWARPQNGVPHLFIQVHPYAESRPFIRLSFNGFPLKRKHFFIARLWLEHIFSDHGLLASDNMKVTAIDIAHDLAIDINELSFNLASSQTSMIAFAKNGGIGSYYVGNRKAKFRFVAYDRTANCKAKKLPTTGEQETRLEAQLKPNCTLHELSAFLSPCDYLKRIEVYDLNALKSLTNIHPHTIMAITAYGLKPALQSLPKDERRKMKRYIEQCKLLPLCSEAVKEAVNKELCNVKGLMMEHSNKTSKECKPYKLRAEFNKLYSMLIENVNK</sequence>
<dbReference type="RefSeq" id="WP_261731841.1">
    <property type="nucleotide sequence ID" value="NZ_JAODOQ010000001.1"/>
</dbReference>
<evidence type="ECO:0000313" key="2">
    <source>
        <dbReference type="Proteomes" id="UP001431192"/>
    </source>
</evidence>
<organism evidence="1 2">
    <name type="scientific">Shewanella phaeophyticola</name>
    <dbReference type="NCBI Taxonomy" id="2978345"/>
    <lineage>
        <taxon>Bacteria</taxon>
        <taxon>Pseudomonadati</taxon>
        <taxon>Pseudomonadota</taxon>
        <taxon>Gammaproteobacteria</taxon>
        <taxon>Alteromonadales</taxon>
        <taxon>Shewanellaceae</taxon>
        <taxon>Shewanella</taxon>
    </lineage>
</organism>
<evidence type="ECO:0008006" key="3">
    <source>
        <dbReference type="Google" id="ProtNLM"/>
    </source>
</evidence>
<evidence type="ECO:0000313" key="1">
    <source>
        <dbReference type="EMBL" id="MCT8985280.1"/>
    </source>
</evidence>
<comment type="caution">
    <text evidence="1">The sequence shown here is derived from an EMBL/GenBank/DDBJ whole genome shotgun (WGS) entry which is preliminary data.</text>
</comment>
<protein>
    <recommendedName>
        <fullName evidence="3">Replication initiation factor</fullName>
    </recommendedName>
</protein>
<accession>A0ABT2P0T9</accession>
<dbReference type="Proteomes" id="UP001431192">
    <property type="component" value="Unassembled WGS sequence"/>
</dbReference>
<reference evidence="1" key="1">
    <citation type="submission" date="2022-09" db="EMBL/GenBank/DDBJ databases">
        <title>Shewanella sp. KJ10-1 sp.nov, isolated from marine algae.</title>
        <authorList>
            <person name="Butt M."/>
            <person name="Lee J.K."/>
            <person name="Kim J.M."/>
            <person name="Choi D.G."/>
        </authorList>
    </citation>
    <scope>NUCLEOTIDE SEQUENCE</scope>
    <source>
        <strain evidence="1">KJ10-1</strain>
    </source>
</reference>